<evidence type="ECO:0000313" key="6">
    <source>
        <dbReference type="Proteomes" id="UP000010384"/>
    </source>
</evidence>
<dbReference type="InterPro" id="IPR018060">
    <property type="entry name" value="HTH_AraC"/>
</dbReference>
<dbReference type="HOGENOM" id="CLU_052345_4_1_3"/>
<dbReference type="EMBL" id="CP003597">
    <property type="protein sequence ID" value="AFY89086.1"/>
    <property type="molecule type" value="Genomic_DNA"/>
</dbReference>
<reference evidence="5 6" key="1">
    <citation type="submission" date="2012-06" db="EMBL/GenBank/DDBJ databases">
        <title>Finished chromosome of genome of Chroococcidiopsis thermalis PCC 7203.</title>
        <authorList>
            <consortium name="US DOE Joint Genome Institute"/>
            <person name="Gugger M."/>
            <person name="Coursin T."/>
            <person name="Rippka R."/>
            <person name="Tandeau De Marsac N."/>
            <person name="Huntemann M."/>
            <person name="Wei C.-L."/>
            <person name="Han J."/>
            <person name="Detter J.C."/>
            <person name="Han C."/>
            <person name="Tapia R."/>
            <person name="Davenport K."/>
            <person name="Daligault H."/>
            <person name="Erkkila T."/>
            <person name="Gu W."/>
            <person name="Munk A.C.C."/>
            <person name="Teshima H."/>
            <person name="Xu Y."/>
            <person name="Chain P."/>
            <person name="Chen A."/>
            <person name="Krypides N."/>
            <person name="Mavromatis K."/>
            <person name="Markowitz V."/>
            <person name="Szeto E."/>
            <person name="Ivanova N."/>
            <person name="Mikhailova N."/>
            <person name="Ovchinnikova G."/>
            <person name="Pagani I."/>
            <person name="Pati A."/>
            <person name="Goodwin L."/>
            <person name="Peters L."/>
            <person name="Pitluck S."/>
            <person name="Woyke T."/>
            <person name="Kerfeld C."/>
        </authorList>
    </citation>
    <scope>NUCLEOTIDE SEQUENCE [LARGE SCALE GENOMIC DNA]</scope>
    <source>
        <strain evidence="5 6">PCC 7203</strain>
    </source>
</reference>
<evidence type="ECO:0000259" key="4">
    <source>
        <dbReference type="PROSITE" id="PS01124"/>
    </source>
</evidence>
<dbReference type="InterPro" id="IPR018062">
    <property type="entry name" value="HTH_AraC-typ_CS"/>
</dbReference>
<dbReference type="PANTHER" id="PTHR47893:SF1">
    <property type="entry name" value="REGULATORY PROTEIN PCHR"/>
    <property type="match status" value="1"/>
</dbReference>
<dbReference type="KEGG" id="cthe:Chro_3638"/>
<dbReference type="InterPro" id="IPR053142">
    <property type="entry name" value="PchR_regulatory_protein"/>
</dbReference>
<dbReference type="PROSITE" id="PS00041">
    <property type="entry name" value="HTH_ARAC_FAMILY_1"/>
    <property type="match status" value="1"/>
</dbReference>
<keyword evidence="6" id="KW-1185">Reference proteome</keyword>
<dbReference type="OrthoDB" id="7544370at2"/>
<protein>
    <submittedName>
        <fullName evidence="5">Transcriptional regulator, AraC family</fullName>
    </submittedName>
</protein>
<organism evidence="5 6">
    <name type="scientific">Chroococcidiopsis thermalis (strain PCC 7203)</name>
    <dbReference type="NCBI Taxonomy" id="251229"/>
    <lineage>
        <taxon>Bacteria</taxon>
        <taxon>Bacillati</taxon>
        <taxon>Cyanobacteriota</taxon>
        <taxon>Cyanophyceae</taxon>
        <taxon>Chroococcidiopsidales</taxon>
        <taxon>Chroococcidiopsidaceae</taxon>
        <taxon>Chroococcidiopsis</taxon>
    </lineage>
</organism>
<proteinExistence type="predicted"/>
<dbReference type="InterPro" id="IPR020449">
    <property type="entry name" value="Tscrpt_reg_AraC-type_HTH"/>
</dbReference>
<keyword evidence="1" id="KW-0805">Transcription regulation</keyword>
<dbReference type="InParanoid" id="K9U3R0"/>
<dbReference type="Pfam" id="PF12833">
    <property type="entry name" value="HTH_18"/>
    <property type="match status" value="1"/>
</dbReference>
<dbReference type="Proteomes" id="UP000010384">
    <property type="component" value="Chromosome"/>
</dbReference>
<dbReference type="PROSITE" id="PS01124">
    <property type="entry name" value="HTH_ARAC_FAMILY_2"/>
    <property type="match status" value="1"/>
</dbReference>
<dbReference type="InterPro" id="IPR009057">
    <property type="entry name" value="Homeodomain-like_sf"/>
</dbReference>
<evidence type="ECO:0000256" key="1">
    <source>
        <dbReference type="ARBA" id="ARBA00023015"/>
    </source>
</evidence>
<gene>
    <name evidence="5" type="ORF">Chro_3638</name>
</gene>
<evidence type="ECO:0000256" key="2">
    <source>
        <dbReference type="ARBA" id="ARBA00023125"/>
    </source>
</evidence>
<dbReference type="RefSeq" id="WP_015155630.1">
    <property type="nucleotide sequence ID" value="NC_019695.1"/>
</dbReference>
<keyword evidence="2" id="KW-0238">DNA-binding</keyword>
<dbReference type="GO" id="GO:0003700">
    <property type="term" value="F:DNA-binding transcription factor activity"/>
    <property type="evidence" value="ECO:0007669"/>
    <property type="project" value="InterPro"/>
</dbReference>
<dbReference type="PANTHER" id="PTHR47893">
    <property type="entry name" value="REGULATORY PROTEIN PCHR"/>
    <property type="match status" value="1"/>
</dbReference>
<evidence type="ECO:0000256" key="3">
    <source>
        <dbReference type="ARBA" id="ARBA00023163"/>
    </source>
</evidence>
<dbReference type="PRINTS" id="PR00032">
    <property type="entry name" value="HTHARAC"/>
</dbReference>
<dbReference type="AlphaFoldDB" id="K9U3R0"/>
<sequence>MSIILSSTSWLELWDESWQHTRNLDPLDNSDAIAEYPAQLAKGYKRNIGLRNGIDLTLHRYTFHEDVITVDGQPYETGCMEWIFNLSSTFKFWNGSYVTAGRHYVAGMFMPGGESLDLARDPRLEVDLHLEPELFKTLVGDRFHLLPPDLQRMAEGDESLPFSSLQTTTPAMQLVLEQILNCPYQGLTKQLYLESKCVEILALYLDAVMTQPAKSPVKLQADDIDRIHQAKEILIQHAEHPPSLLELARQVGINDCTLKRGFRACFGTTVFGYLHDYRMNRARQMLEAQSMSVREVARSVGYASPSSFHAAFRKKFGVNPSTYLATNRRQVFF</sequence>
<evidence type="ECO:0000313" key="5">
    <source>
        <dbReference type="EMBL" id="AFY89086.1"/>
    </source>
</evidence>
<dbReference type="PATRIC" id="fig|251229.3.peg.4242"/>
<feature type="domain" description="HTH araC/xylS-type" evidence="4">
    <location>
        <begin position="228"/>
        <end position="326"/>
    </location>
</feature>
<dbReference type="SMART" id="SM00342">
    <property type="entry name" value="HTH_ARAC"/>
    <property type="match status" value="1"/>
</dbReference>
<dbReference type="eggNOG" id="COG2207">
    <property type="taxonomic scope" value="Bacteria"/>
</dbReference>
<dbReference type="STRING" id="251229.Chro_3638"/>
<dbReference type="SUPFAM" id="SSF46689">
    <property type="entry name" value="Homeodomain-like"/>
    <property type="match status" value="2"/>
</dbReference>
<dbReference type="Gene3D" id="1.10.10.60">
    <property type="entry name" value="Homeodomain-like"/>
    <property type="match status" value="2"/>
</dbReference>
<dbReference type="GO" id="GO:0043565">
    <property type="term" value="F:sequence-specific DNA binding"/>
    <property type="evidence" value="ECO:0007669"/>
    <property type="project" value="InterPro"/>
</dbReference>
<keyword evidence="3" id="KW-0804">Transcription</keyword>
<accession>K9U3R0</accession>
<name>K9U3R0_CHRTP</name>